<feature type="chain" id="PRO_5046787773" evidence="1">
    <location>
        <begin position="25"/>
        <end position="112"/>
    </location>
</feature>
<gene>
    <name evidence="2" type="ORF">WB403_49020</name>
</gene>
<organism evidence="2 3">
    <name type="scientific">Streptomyces brasiliscabiei</name>
    <dbReference type="NCBI Taxonomy" id="2736302"/>
    <lineage>
        <taxon>Bacteria</taxon>
        <taxon>Bacillati</taxon>
        <taxon>Actinomycetota</taxon>
        <taxon>Actinomycetes</taxon>
        <taxon>Kitasatosporales</taxon>
        <taxon>Streptomycetaceae</taxon>
        <taxon>Streptomyces</taxon>
    </lineage>
</organism>
<accession>A0ABU8GXK4</accession>
<protein>
    <submittedName>
        <fullName evidence="2">Uncharacterized protein</fullName>
    </submittedName>
</protein>
<comment type="caution">
    <text evidence="2">The sequence shown here is derived from an EMBL/GenBank/DDBJ whole genome shotgun (WGS) entry which is preliminary data.</text>
</comment>
<keyword evidence="3" id="KW-1185">Reference proteome</keyword>
<dbReference type="RefSeq" id="WP_336558972.1">
    <property type="nucleotide sequence ID" value="NZ_JBBAYM010000145.1"/>
</dbReference>
<reference evidence="2 3" key="1">
    <citation type="submission" date="2024-03" db="EMBL/GenBank/DDBJ databases">
        <title>First Report of Pectobacterium brasiliscabiei causing potato scab in china.</title>
        <authorList>
            <person name="Handique U."/>
        </authorList>
    </citation>
    <scope>NUCLEOTIDE SEQUENCE [LARGE SCALE GENOMIC DNA]</scope>
    <source>
        <strain evidence="2 3">ZRIMU1503</strain>
    </source>
</reference>
<feature type="non-terminal residue" evidence="2">
    <location>
        <position position="1"/>
    </location>
</feature>
<evidence type="ECO:0000313" key="2">
    <source>
        <dbReference type="EMBL" id="MEI5617050.1"/>
    </source>
</evidence>
<feature type="signal peptide" evidence="1">
    <location>
        <begin position="1"/>
        <end position="24"/>
    </location>
</feature>
<feature type="non-terminal residue" evidence="2">
    <location>
        <position position="112"/>
    </location>
</feature>
<name>A0ABU8GXK4_9ACTN</name>
<dbReference type="EMBL" id="JBBAYM010000145">
    <property type="protein sequence ID" value="MEI5617050.1"/>
    <property type="molecule type" value="Genomic_DNA"/>
</dbReference>
<keyword evidence="1" id="KW-0732">Signal</keyword>
<evidence type="ECO:0000313" key="3">
    <source>
        <dbReference type="Proteomes" id="UP001365781"/>
    </source>
</evidence>
<sequence length="112" mass="12138">KKMKRYFLNTLPIVCMVLSLCSVAQQTSPKARKSESPKTTTDQNAKMQATINEQVAKATQLANEIVKDIDINGIMAMAPMPPMPPLPSMESLAALAPMSSIHLPEAPDGLFL</sequence>
<dbReference type="Proteomes" id="UP001365781">
    <property type="component" value="Unassembled WGS sequence"/>
</dbReference>
<proteinExistence type="predicted"/>
<evidence type="ECO:0000256" key="1">
    <source>
        <dbReference type="SAM" id="SignalP"/>
    </source>
</evidence>